<keyword evidence="2" id="KW-0812">Transmembrane</keyword>
<name>A0A8H6JG18_9PEZI</name>
<evidence type="ECO:0008006" key="5">
    <source>
        <dbReference type="Google" id="ProtNLM"/>
    </source>
</evidence>
<dbReference type="EMBL" id="WIGN01000068">
    <property type="protein sequence ID" value="KAF6811941.1"/>
    <property type="molecule type" value="Genomic_DNA"/>
</dbReference>
<gene>
    <name evidence="3" type="ORF">CSOJ01_05379</name>
</gene>
<keyword evidence="4" id="KW-1185">Reference proteome</keyword>
<evidence type="ECO:0000256" key="1">
    <source>
        <dbReference type="SAM" id="MobiDB-lite"/>
    </source>
</evidence>
<protein>
    <recommendedName>
        <fullName evidence="5">Subtilisin-like serine protease</fullName>
    </recommendedName>
</protein>
<feature type="compositionally biased region" description="Basic and acidic residues" evidence="1">
    <location>
        <begin position="24"/>
        <end position="38"/>
    </location>
</feature>
<keyword evidence="2" id="KW-0472">Membrane</keyword>
<organism evidence="3 4">
    <name type="scientific">Colletotrichum sojae</name>
    <dbReference type="NCBI Taxonomy" id="2175907"/>
    <lineage>
        <taxon>Eukaryota</taxon>
        <taxon>Fungi</taxon>
        <taxon>Dikarya</taxon>
        <taxon>Ascomycota</taxon>
        <taxon>Pezizomycotina</taxon>
        <taxon>Sordariomycetes</taxon>
        <taxon>Hypocreomycetidae</taxon>
        <taxon>Glomerellales</taxon>
        <taxon>Glomerellaceae</taxon>
        <taxon>Colletotrichum</taxon>
        <taxon>Colletotrichum orchidearum species complex</taxon>
    </lineage>
</organism>
<comment type="caution">
    <text evidence="3">The sequence shown here is derived from an EMBL/GenBank/DDBJ whole genome shotgun (WGS) entry which is preliminary data.</text>
</comment>
<evidence type="ECO:0000313" key="4">
    <source>
        <dbReference type="Proteomes" id="UP000652219"/>
    </source>
</evidence>
<dbReference type="InterPro" id="IPR046536">
    <property type="entry name" value="DUF6601"/>
</dbReference>
<sequence>MLKTLPQEPPFAKEDQLCTELDTLHEARPSANPDDARPGRRGPRLPGYPRISLSHPTNVLAFLETEHCTPDLDRASPKLWWLSTQNSGNISPLHRQRVKGRDVVLTEEARLHLVWLRGRIFVKPVRRYHASHFFWRRYLSGPVGGADADDDRRDRVRKAALGFLRTYVHLISYESDFHIARDLRLVPQDWTWEAFSDFTESLARVSDGEVSPRYAYGELRLARLNLYAPLLFNRSSFQRVEHHRDAAAYVARFYGPVLFVVGVASVVLSGLQVAVAVEGAGALQAAALWFSVLVILGSCGVVLVLVAMVAWKVGREWKFALRNRERRPEEGRPLAGASET</sequence>
<dbReference type="Pfam" id="PF20246">
    <property type="entry name" value="DUF6601"/>
    <property type="match status" value="1"/>
</dbReference>
<reference evidence="3 4" key="1">
    <citation type="journal article" date="2020" name="Phytopathology">
        <title>Genome Sequence Resources of Colletotrichum truncatum, C. plurivorum, C. musicola, and C. sojae: Four Species Pathogenic to Soybean (Glycine max).</title>
        <authorList>
            <person name="Rogerio F."/>
            <person name="Boufleur T.R."/>
            <person name="Ciampi-Guillardi M."/>
            <person name="Sukno S.A."/>
            <person name="Thon M.R."/>
            <person name="Massola Junior N.S."/>
            <person name="Baroncelli R."/>
        </authorList>
    </citation>
    <scope>NUCLEOTIDE SEQUENCE [LARGE SCALE GENOMIC DNA]</scope>
    <source>
        <strain evidence="3 4">LFN0009</strain>
    </source>
</reference>
<evidence type="ECO:0000313" key="3">
    <source>
        <dbReference type="EMBL" id="KAF6811941.1"/>
    </source>
</evidence>
<keyword evidence="2" id="KW-1133">Transmembrane helix</keyword>
<feature type="transmembrane region" description="Helical" evidence="2">
    <location>
        <begin position="253"/>
        <end position="275"/>
    </location>
</feature>
<evidence type="ECO:0000256" key="2">
    <source>
        <dbReference type="SAM" id="Phobius"/>
    </source>
</evidence>
<dbReference type="AlphaFoldDB" id="A0A8H6JG18"/>
<proteinExistence type="predicted"/>
<dbReference type="PANTHER" id="PTHR34414">
    <property type="entry name" value="HET DOMAIN-CONTAINING PROTEIN-RELATED"/>
    <property type="match status" value="1"/>
</dbReference>
<dbReference type="PANTHER" id="PTHR34414:SF1">
    <property type="entry name" value="SUBTILISIN-LIKE SERINE PROTEASE"/>
    <property type="match status" value="1"/>
</dbReference>
<dbReference type="Proteomes" id="UP000652219">
    <property type="component" value="Unassembled WGS sequence"/>
</dbReference>
<feature type="transmembrane region" description="Helical" evidence="2">
    <location>
        <begin position="287"/>
        <end position="311"/>
    </location>
</feature>
<accession>A0A8H6JG18</accession>
<feature type="region of interest" description="Disordered" evidence="1">
    <location>
        <begin position="24"/>
        <end position="50"/>
    </location>
</feature>